<protein>
    <submittedName>
        <fullName evidence="1">Uncharacterized protein</fullName>
    </submittedName>
</protein>
<dbReference type="Proteomes" id="UP000238390">
    <property type="component" value="Chromosome"/>
</dbReference>
<organism evidence="1 2">
    <name type="scientific">Pseudomonas paraeruginosa</name>
    <dbReference type="NCBI Taxonomy" id="2994495"/>
    <lineage>
        <taxon>Bacteria</taxon>
        <taxon>Pseudomonadati</taxon>
        <taxon>Pseudomonadota</taxon>
        <taxon>Gammaproteobacteria</taxon>
        <taxon>Pseudomonadales</taxon>
        <taxon>Pseudomonadaceae</taxon>
        <taxon>Pseudomonas</taxon>
    </lineage>
</organism>
<proteinExistence type="predicted"/>
<evidence type="ECO:0000313" key="2">
    <source>
        <dbReference type="Proteomes" id="UP000238390"/>
    </source>
</evidence>
<dbReference type="EMBL" id="CP027169">
    <property type="protein sequence ID" value="AVK08440.1"/>
    <property type="molecule type" value="Genomic_DNA"/>
</dbReference>
<accession>A0A2R3J2P0</accession>
<keyword evidence="2" id="KW-1185">Reference proteome</keyword>
<gene>
    <name evidence="1" type="ORF">CSB93_5646</name>
</gene>
<sequence length="39" mass="3899">MSSGAVAITVEPADDRAALGRSGRGLGAGRFRCVARLPG</sequence>
<reference evidence="1 2" key="1">
    <citation type="submission" date="2018-02" db="EMBL/GenBank/DDBJ databases">
        <title>FDA/CDC Antimicrobial Resistant Isolate Bank Genome Sequencing.</title>
        <authorList>
            <person name="Benahmed F.H."/>
            <person name="Lutgring J.D."/>
            <person name="Yoo B."/>
            <person name="Machado M."/>
            <person name="Brown A."/>
            <person name="McAllister G."/>
            <person name="Perry A."/>
            <person name="Halpin A.L."/>
            <person name="Vavikolanu K."/>
            <person name="Ott S."/>
            <person name="Zhao X."/>
            <person name="Tallon L.J."/>
            <person name="Sadzewicz L."/>
            <person name="Aluvathingal J."/>
            <person name="Nadendla S."/>
            <person name="Voskania-kordi A."/>
            <person name="Simonyan V."/>
            <person name="Patel J."/>
            <person name="Shawar R.M."/>
        </authorList>
    </citation>
    <scope>NUCLEOTIDE SEQUENCE [LARGE SCALE GENOMIC DNA]</scope>
    <source>
        <strain evidence="1 2">AR_0356</strain>
    </source>
</reference>
<evidence type="ECO:0000313" key="1">
    <source>
        <dbReference type="EMBL" id="AVK08440.1"/>
    </source>
</evidence>
<dbReference type="AlphaFoldDB" id="A0A2R3J2P0"/>
<name>A0A2R3J2P0_9PSED</name>